<keyword evidence="3" id="KW-1185">Reference proteome</keyword>
<reference evidence="2 3" key="1">
    <citation type="submission" date="2024-09" db="EMBL/GenBank/DDBJ databases">
        <title>Chromosome-scale assembly of Riccia fluitans.</title>
        <authorList>
            <person name="Paukszto L."/>
            <person name="Sawicki J."/>
            <person name="Karawczyk K."/>
            <person name="Piernik-Szablinska J."/>
            <person name="Szczecinska M."/>
            <person name="Mazdziarz M."/>
        </authorList>
    </citation>
    <scope>NUCLEOTIDE SEQUENCE [LARGE SCALE GENOMIC DNA]</scope>
    <source>
        <strain evidence="2">Rf_01</strain>
        <tissue evidence="2">Aerial parts of the thallus</tissue>
    </source>
</reference>
<name>A0ABD1YKJ4_9MARC</name>
<dbReference type="Proteomes" id="UP001605036">
    <property type="component" value="Unassembled WGS sequence"/>
</dbReference>
<dbReference type="EMBL" id="JBHFFA010000004">
    <property type="protein sequence ID" value="KAL2631308.1"/>
    <property type="molecule type" value="Genomic_DNA"/>
</dbReference>
<accession>A0ABD1YKJ4</accession>
<evidence type="ECO:0000256" key="1">
    <source>
        <dbReference type="SAM" id="MobiDB-lite"/>
    </source>
</evidence>
<feature type="region of interest" description="Disordered" evidence="1">
    <location>
        <begin position="33"/>
        <end position="57"/>
    </location>
</feature>
<protein>
    <submittedName>
        <fullName evidence="2">Uncharacterized protein</fullName>
    </submittedName>
</protein>
<evidence type="ECO:0000313" key="2">
    <source>
        <dbReference type="EMBL" id="KAL2631308.1"/>
    </source>
</evidence>
<evidence type="ECO:0000313" key="3">
    <source>
        <dbReference type="Proteomes" id="UP001605036"/>
    </source>
</evidence>
<organism evidence="2 3">
    <name type="scientific">Riccia fluitans</name>
    <dbReference type="NCBI Taxonomy" id="41844"/>
    <lineage>
        <taxon>Eukaryota</taxon>
        <taxon>Viridiplantae</taxon>
        <taxon>Streptophyta</taxon>
        <taxon>Embryophyta</taxon>
        <taxon>Marchantiophyta</taxon>
        <taxon>Marchantiopsida</taxon>
        <taxon>Marchantiidae</taxon>
        <taxon>Marchantiales</taxon>
        <taxon>Ricciaceae</taxon>
        <taxon>Riccia</taxon>
    </lineage>
</organism>
<gene>
    <name evidence="2" type="ORF">R1flu_015994</name>
</gene>
<comment type="caution">
    <text evidence="2">The sequence shown here is derived from an EMBL/GenBank/DDBJ whole genome shotgun (WGS) entry which is preliminary data.</text>
</comment>
<sequence length="91" mass="9582">MSYAASTGHNCSGCSDLRPVLDDRIGMSSNRTLIASGGRHGGSRASSRVAEARADRQPDVQPRVMVLSPNRPDAGLTGIVMQGLSSWSLNL</sequence>
<dbReference type="AlphaFoldDB" id="A0ABD1YKJ4"/>
<proteinExistence type="predicted"/>